<reference evidence="3" key="1">
    <citation type="submission" date="2016-04" db="EMBL/GenBank/DDBJ databases">
        <authorList>
            <person name="Evans L.H."/>
            <person name="Alamgir A."/>
            <person name="Owens N."/>
            <person name="Weber N.D."/>
            <person name="Virtaneva K."/>
            <person name="Barbian K."/>
            <person name="Babar A."/>
            <person name="Rosenke K."/>
        </authorList>
    </citation>
    <scope>NUCLEOTIDE SEQUENCE [LARGE SCALE GENOMIC DNA]</scope>
    <source>
        <strain evidence="3">CBS 101.48</strain>
    </source>
</reference>
<name>A0A163V0Z6_ABSGL</name>
<evidence type="ECO:0000256" key="2">
    <source>
        <dbReference type="SAM" id="Phobius"/>
    </source>
</evidence>
<organism evidence="3">
    <name type="scientific">Absidia glauca</name>
    <name type="common">Pin mould</name>
    <dbReference type="NCBI Taxonomy" id="4829"/>
    <lineage>
        <taxon>Eukaryota</taxon>
        <taxon>Fungi</taxon>
        <taxon>Fungi incertae sedis</taxon>
        <taxon>Mucoromycota</taxon>
        <taxon>Mucoromycotina</taxon>
        <taxon>Mucoromycetes</taxon>
        <taxon>Mucorales</taxon>
        <taxon>Cunninghamellaceae</taxon>
        <taxon>Absidia</taxon>
    </lineage>
</organism>
<dbReference type="Proteomes" id="UP000078561">
    <property type="component" value="Unassembled WGS sequence"/>
</dbReference>
<evidence type="ECO:0000313" key="3">
    <source>
        <dbReference type="EMBL" id="SAL97917.1"/>
    </source>
</evidence>
<gene>
    <name evidence="3" type="primary">ABSGL_03444.1 scaffold 4609</name>
</gene>
<accession>A0A163V0Z6</accession>
<feature type="compositionally biased region" description="Polar residues" evidence="1">
    <location>
        <begin position="139"/>
        <end position="150"/>
    </location>
</feature>
<proteinExistence type="predicted"/>
<dbReference type="AlphaFoldDB" id="A0A163V0Z6"/>
<feature type="transmembrane region" description="Helical" evidence="2">
    <location>
        <begin position="6"/>
        <end position="28"/>
    </location>
</feature>
<dbReference type="OrthoDB" id="2290857at2759"/>
<feature type="region of interest" description="Disordered" evidence="1">
    <location>
        <begin position="51"/>
        <end position="181"/>
    </location>
</feature>
<keyword evidence="2" id="KW-1133">Transmembrane helix</keyword>
<evidence type="ECO:0000313" key="4">
    <source>
        <dbReference type="Proteomes" id="UP000078561"/>
    </source>
</evidence>
<keyword evidence="2" id="KW-0472">Membrane</keyword>
<protein>
    <submittedName>
        <fullName evidence="3">Uncharacterized protein</fullName>
    </submittedName>
</protein>
<sequence>MHPVAVVGIIVGGVVCLWGGYEIGTHLLDWISCRREQRLYEEYLRHYETNEKEGLLSTEKSDDDDDDDDKPLSESSSYLRRRRTNNGSDEHIQVRGNSLLGMSHLEEENEDATAPQGSMYELPPMLRPPSPESHGHAPSDQSTSSWASVHSSPNNTDDDDDDSFDLLSLPSSEGQRSNSSF</sequence>
<dbReference type="InParanoid" id="A0A163V0Z6"/>
<keyword evidence="2" id="KW-0812">Transmembrane</keyword>
<evidence type="ECO:0000256" key="1">
    <source>
        <dbReference type="SAM" id="MobiDB-lite"/>
    </source>
</evidence>
<dbReference type="EMBL" id="LT552047">
    <property type="protein sequence ID" value="SAL97917.1"/>
    <property type="molecule type" value="Genomic_DNA"/>
</dbReference>
<keyword evidence="4" id="KW-1185">Reference proteome</keyword>